<dbReference type="OrthoDB" id="73401at2759"/>
<evidence type="ECO:0000256" key="2">
    <source>
        <dbReference type="SAM" id="MobiDB-lite"/>
    </source>
</evidence>
<accession>A0A6P4J180</accession>
<dbReference type="PANTHER" id="PTHR23161">
    <property type="entry name" value="PROTEIN CIP2A"/>
    <property type="match status" value="1"/>
</dbReference>
<dbReference type="InterPro" id="IPR042510">
    <property type="entry name" value="CIP2A"/>
</dbReference>
<evidence type="ECO:0000256" key="1">
    <source>
        <dbReference type="SAM" id="Coils"/>
    </source>
</evidence>
<gene>
    <name evidence="4" type="primary">LOC108083408</name>
</gene>
<organism evidence="3 4">
    <name type="scientific">Drosophila kikkawai</name>
    <name type="common">Fruit fly</name>
    <dbReference type="NCBI Taxonomy" id="30033"/>
    <lineage>
        <taxon>Eukaryota</taxon>
        <taxon>Metazoa</taxon>
        <taxon>Ecdysozoa</taxon>
        <taxon>Arthropoda</taxon>
        <taxon>Hexapoda</taxon>
        <taxon>Insecta</taxon>
        <taxon>Pterygota</taxon>
        <taxon>Neoptera</taxon>
        <taxon>Endopterygota</taxon>
        <taxon>Diptera</taxon>
        <taxon>Brachycera</taxon>
        <taxon>Muscomorpha</taxon>
        <taxon>Ephydroidea</taxon>
        <taxon>Drosophilidae</taxon>
        <taxon>Drosophila</taxon>
        <taxon>Sophophora</taxon>
    </lineage>
</organism>
<dbReference type="OMA" id="HHVQSTE"/>
<protein>
    <submittedName>
        <fullName evidence="4">Golgin subfamily A member 4</fullName>
    </submittedName>
</protein>
<name>A0A6P4J180_DROKI</name>
<dbReference type="GeneID" id="108083408"/>
<feature type="coiled-coil region" evidence="1">
    <location>
        <begin position="812"/>
        <end position="870"/>
    </location>
</feature>
<feature type="coiled-coil region" evidence="1">
    <location>
        <begin position="710"/>
        <end position="786"/>
    </location>
</feature>
<dbReference type="PANTHER" id="PTHR23161:SF2">
    <property type="entry name" value="PROTEIN CIP2A"/>
    <property type="match status" value="1"/>
</dbReference>
<evidence type="ECO:0000313" key="3">
    <source>
        <dbReference type="Proteomes" id="UP001652661"/>
    </source>
</evidence>
<sequence length="887" mass="98726">MATLRNHTTASSGGATNNNNNGQELTLQGPQDAGATLAIGYVREFCTRAAAFQRQRTEEALIYVQRSVALLGTKVQPHHFAPAPGNLELARFFIDLHALMGALDSEGSAAGGNQSEGDVLWSCVALVQHCSRNLEARRAIVDKFCFVPLLGLLIRRTQRTERVYKLLVLLQDLTYGIHIAWEEPYLAALLEHLVEIVHGLDGGEGGAGSGATGAVAEDSHALLALSVLVNLCYKNFAVLFLFLRSVNISAFCRRIQSYGLLAYKMLIILSEDVHAFEQRELHTFLRTAFAGIEDCLKHWNVAQLRHIVDFLLDSQCHAGLHRAMLSHSHYCEDVERLLNQIETRSNGMDDSQEESRKHQALCLDLVFRLVSYILQLSGEDENVISLDAITPRLHEILADWLSSELCGVAAIDLLATMMRLGKQAAVAKLIAREPTHVVSLVASAERPETKPAQVVAILRLLLVLLPESKTEKLVLAKISESYFDKILAAPLSLMPQYLNTQSLLPAEVEKACFCLLLLVNVAGIAKKAYLDKCCTLLEQPQLQYCLARGMVSNNEPLVSAVLQIAQFEHFPKAAVAKHVAGISCSSAGLSVAAAPTACSSDQAAEQWRNLSSILKGHRTFTDKDMAQRVNALLESIGGIVSRNELATAPISQVIELYNHRIDSLNGARVNLEQRLEQAGQQLISGTQLAHVQAAELERFQTTNFELLISQERLQTQCKDLKHQTNKLKSNMTNLLKQLSENSASLQANERRLGVKKSEIASLRKDCEELRQSLNTKSEEFTKLEALNKENTSRIDKLKKSTLAYEQDIKEKVRSIEERERELAKTHKALEEQREACKKSEDLISVLETQLQERKQQIENLEMEQKETEDLRTTIMSLMESKKPKRKT</sequence>
<keyword evidence="3" id="KW-1185">Reference proteome</keyword>
<dbReference type="AlphaFoldDB" id="A0A6P4J180"/>
<proteinExistence type="predicted"/>
<dbReference type="Proteomes" id="UP001652661">
    <property type="component" value="Chromosome X"/>
</dbReference>
<reference evidence="4" key="1">
    <citation type="submission" date="2025-08" db="UniProtKB">
        <authorList>
            <consortium name="RefSeq"/>
        </authorList>
    </citation>
    <scope>IDENTIFICATION</scope>
    <source>
        <strain evidence="4">14028-0561.14</strain>
        <tissue evidence="4">Whole fly</tissue>
    </source>
</reference>
<dbReference type="RefSeq" id="XP_017034650.1">
    <property type="nucleotide sequence ID" value="XM_017179161.3"/>
</dbReference>
<evidence type="ECO:0000313" key="4">
    <source>
        <dbReference type="RefSeq" id="XP_017034650.1"/>
    </source>
</evidence>
<feature type="coiled-coil region" evidence="1">
    <location>
        <begin position="654"/>
        <end position="681"/>
    </location>
</feature>
<keyword evidence="1" id="KW-0175">Coiled coil</keyword>
<feature type="region of interest" description="Disordered" evidence="2">
    <location>
        <begin position="1"/>
        <end position="28"/>
    </location>
</feature>
<feature type="compositionally biased region" description="Low complexity" evidence="2">
    <location>
        <begin position="8"/>
        <end position="22"/>
    </location>
</feature>